<reference evidence="3" key="1">
    <citation type="submission" date="2019-05" db="EMBL/GenBank/DDBJ databases">
        <title>Isolation, diversity and antifungal activity of Actinobacteria from wheat.</title>
        <authorList>
            <person name="Yu B."/>
        </authorList>
    </citation>
    <scope>NUCLEOTIDE SEQUENCE [LARGE SCALE GENOMIC DNA]</scope>
    <source>
        <strain evidence="3">NEAU-HEGS1-5</strain>
    </source>
</reference>
<dbReference type="InterPro" id="IPR025406">
    <property type="entry name" value="DUF4132"/>
</dbReference>
<evidence type="ECO:0000259" key="2">
    <source>
        <dbReference type="PROSITE" id="PS51977"/>
    </source>
</evidence>
<dbReference type="CDD" id="cd07996">
    <property type="entry name" value="WGR_MMR_like"/>
    <property type="match status" value="1"/>
</dbReference>
<feature type="compositionally biased region" description="Pro residues" evidence="1">
    <location>
        <begin position="78"/>
        <end position="93"/>
    </location>
</feature>
<evidence type="ECO:0000313" key="4">
    <source>
        <dbReference type="Proteomes" id="UP000309033"/>
    </source>
</evidence>
<comment type="caution">
    <text evidence="3">The sequence shown here is derived from an EMBL/GenBank/DDBJ whole genome shotgun (WGS) entry which is preliminary data.</text>
</comment>
<dbReference type="PANTHER" id="PTHR30634">
    <property type="entry name" value="OUTER MEMBRANE LOLAB LIPOPROTEIN INSERTION APPARATUS"/>
    <property type="match status" value="1"/>
</dbReference>
<evidence type="ECO:0000313" key="3">
    <source>
        <dbReference type="EMBL" id="TLP54023.1"/>
    </source>
</evidence>
<sequence>MSAGRMLTYVGGGSAKFWEVRQDGTELNIRYGRLGAAGQTQVKSFGSAAAATVAADKLVAEKLRKGYTEDEAAAAPVTSPPVTSPPVTSPPATSPAEIAAEDEDRLTMPAAWLRALHPRRGGVKVTVKRPDPGAPAELAARVDGQRQLIRDSLAKCSDPEIAAAGAAYLAGEPTPLGAAVAASVVAESVPWNERTSLTLFADAWLAERGPVFAATAVIELASLGLDATVYPRPVRRLATDESVNHWYGRPWMEIANRVRAVLSTAPDDEYAEVVAALAASREDGLHQRVAASYLAPTEVEWVTDDCAEVSRVNPDLALELVAAVGTPEHAALIASHVQGYYSMHSLALPATLVDGIGTAAVPVLAGWFDDLYDAESRRRLLGVLAELPSDAAMRALLDRIDHKHAEPAFLRAAARFPRRAMRMLAASGGTSGGKVPDTLLRAHVLAHPGLVAEVLASVDATAAGRINKITAAPSVPVAPLDALPEVLASPPWTRPRTVRKPVVVNDLVCTDEPAVVWRPGERDTWSSARPEHRSWDRSRHEWKKVASRIAAQIAAGGQTPSYAFDEIALFVAGPDELAAPLIGKWRPGDLWGVSEWMPQVAARFGPAALPMMLDSARRAPVQVAPLLLPFAGPEIAVLMAEWLSRLKSVRASALAWLARHPETAARALIPAALGRPGVPRRQAERALTVLAAGGGRDAVTEAAAGYGPAAEAAVADLLSADPLDALPARMPVLPEWAEVAVFSPVHLRGGAGVLPPEAVRHVMTMLAISRPGDPYAGLTLVKEACDSRGLADLGWTLFQRWQAAGYPSKESWVMDALALIGDDETVRRLTPLIRTWPGDGGHARAVAGLDLLAAIGSDVALMHLHGIAEKVKFTGLKNRARQKMNEVAAELGLTPQELADRLVPDFGLSADGSLTLDYGRRRFVVGFDEQLKPYVTDAAGKRLKNLPKPGANDDPELAPAAYQRFTGLKKDVRAVAADSIHRLEQAMVNRRRWTGAEFRRLLVGHPLLWHIVRRLVWGLYDSSGRLTGALRVAEDRSFADVEDDTLTLPDEAVVGVAHPLELGEERAGWAEVFADYEILQPFPQLGRETYGPDETLLAEIMAARVPTGRVLGLERRGWRRGYPQDAGWQGWIERDVPGGGTVTVGLDPGISIGYPEFADEQTLMGVALDGLDPITVSEVLRDLREITR</sequence>
<gene>
    <name evidence="3" type="ORF">FED44_28780</name>
</gene>
<proteinExistence type="predicted"/>
<dbReference type="InterPro" id="IPR050458">
    <property type="entry name" value="LolB"/>
</dbReference>
<dbReference type="InterPro" id="IPR008893">
    <property type="entry name" value="WGR_domain"/>
</dbReference>
<dbReference type="InterPro" id="IPR049809">
    <property type="entry name" value="YehF/YfeS-like_WGR"/>
</dbReference>
<dbReference type="SMART" id="SM00773">
    <property type="entry name" value="WGR"/>
    <property type="match status" value="1"/>
</dbReference>
<dbReference type="SUPFAM" id="SSF142921">
    <property type="entry name" value="WGR domain-like"/>
    <property type="match status" value="1"/>
</dbReference>
<dbReference type="InterPro" id="IPR036930">
    <property type="entry name" value="WGR_dom_sf"/>
</dbReference>
<dbReference type="AlphaFoldDB" id="A0A5R8YLA8"/>
<dbReference type="EMBL" id="VANP01000014">
    <property type="protein sequence ID" value="TLP54023.1"/>
    <property type="molecule type" value="Genomic_DNA"/>
</dbReference>
<dbReference type="Pfam" id="PF05406">
    <property type="entry name" value="WGR"/>
    <property type="match status" value="1"/>
</dbReference>
<keyword evidence="4" id="KW-1185">Reference proteome</keyword>
<name>A0A5R8YLA8_9ACTN</name>
<dbReference type="PANTHER" id="PTHR30634:SF13">
    <property type="entry name" value="PROTEIN YEHF"/>
    <property type="match status" value="1"/>
</dbReference>
<dbReference type="Gene3D" id="2.20.140.10">
    <property type="entry name" value="WGR domain"/>
    <property type="match status" value="1"/>
</dbReference>
<evidence type="ECO:0000256" key="1">
    <source>
        <dbReference type="SAM" id="MobiDB-lite"/>
    </source>
</evidence>
<dbReference type="OrthoDB" id="4554725at2"/>
<feature type="domain" description="WGR" evidence="2">
    <location>
        <begin position="1"/>
        <end position="84"/>
    </location>
</feature>
<protein>
    <submittedName>
        <fullName evidence="3">DUF4132 domain-containing protein</fullName>
    </submittedName>
</protein>
<organism evidence="3 4">
    <name type="scientific">Microbispora triticiradicis</name>
    <dbReference type="NCBI Taxonomy" id="2200763"/>
    <lineage>
        <taxon>Bacteria</taxon>
        <taxon>Bacillati</taxon>
        <taxon>Actinomycetota</taxon>
        <taxon>Actinomycetes</taxon>
        <taxon>Streptosporangiales</taxon>
        <taxon>Streptosporangiaceae</taxon>
        <taxon>Microbispora</taxon>
    </lineage>
</organism>
<feature type="region of interest" description="Disordered" evidence="1">
    <location>
        <begin position="70"/>
        <end position="95"/>
    </location>
</feature>
<accession>A0A5R8YLA8</accession>
<dbReference type="Proteomes" id="UP000309033">
    <property type="component" value="Unassembled WGS sequence"/>
</dbReference>
<dbReference type="PROSITE" id="PS51977">
    <property type="entry name" value="WGR"/>
    <property type="match status" value="1"/>
</dbReference>
<dbReference type="Pfam" id="PF13569">
    <property type="entry name" value="DUF4132"/>
    <property type="match status" value="1"/>
</dbReference>